<evidence type="ECO:0000256" key="8">
    <source>
        <dbReference type="SAM" id="Phobius"/>
    </source>
</evidence>
<accession>A0A0H3M462</accession>
<dbReference type="NCBIfam" id="NF009309">
    <property type="entry name" value="PRK12666.1"/>
    <property type="match status" value="1"/>
</dbReference>
<evidence type="ECO:0000259" key="9">
    <source>
        <dbReference type="Pfam" id="PF00361"/>
    </source>
</evidence>
<dbReference type="RefSeq" id="WP_011179946.1">
    <property type="nucleotide sequence ID" value="NC_005955.1"/>
</dbReference>
<keyword evidence="4 7" id="KW-0812">Transmembrane</keyword>
<evidence type="ECO:0000256" key="7">
    <source>
        <dbReference type="RuleBase" id="RU000320"/>
    </source>
</evidence>
<dbReference type="PANTHER" id="PTHR42703">
    <property type="entry name" value="NADH DEHYDROGENASE"/>
    <property type="match status" value="1"/>
</dbReference>
<evidence type="ECO:0000313" key="10">
    <source>
        <dbReference type="EMBL" id="CAF26792.1"/>
    </source>
</evidence>
<feature type="transmembrane region" description="Helical" evidence="8">
    <location>
        <begin position="240"/>
        <end position="263"/>
    </location>
</feature>
<feature type="transmembrane region" description="Helical" evidence="8">
    <location>
        <begin position="168"/>
        <end position="189"/>
    </location>
</feature>
<dbReference type="GO" id="GO:0005886">
    <property type="term" value="C:plasma membrane"/>
    <property type="evidence" value="ECO:0007669"/>
    <property type="project" value="UniProtKB-SubCell"/>
</dbReference>
<protein>
    <submittedName>
        <fullName evidence="10">pH adaptation potassium efflux system d</fullName>
    </submittedName>
</protein>
<feature type="transmembrane region" description="Helical" evidence="8">
    <location>
        <begin position="394"/>
        <end position="425"/>
    </location>
</feature>
<keyword evidence="5 8" id="KW-1133">Transmembrane helix</keyword>
<comment type="similarity">
    <text evidence="2">Belongs to the CPA3 antiporters (TC 2.A.63) subunit D family.</text>
</comment>
<evidence type="ECO:0000256" key="1">
    <source>
        <dbReference type="ARBA" id="ARBA00004651"/>
    </source>
</evidence>
<dbReference type="HOGENOM" id="CLU_007100_9_2_5"/>
<feature type="transmembrane region" description="Helical" evidence="8">
    <location>
        <begin position="137"/>
        <end position="156"/>
    </location>
</feature>
<dbReference type="Pfam" id="PF00361">
    <property type="entry name" value="Proton_antipo_M"/>
    <property type="match status" value="1"/>
</dbReference>
<dbReference type="InterPro" id="IPR050586">
    <property type="entry name" value="CPA3_Na-H_Antiporter_D"/>
</dbReference>
<feature type="transmembrane region" description="Helical" evidence="8">
    <location>
        <begin position="77"/>
        <end position="102"/>
    </location>
</feature>
<feature type="transmembrane region" description="Helical" evidence="8">
    <location>
        <begin position="209"/>
        <end position="228"/>
    </location>
</feature>
<evidence type="ECO:0000256" key="3">
    <source>
        <dbReference type="ARBA" id="ARBA00022475"/>
    </source>
</evidence>
<dbReference type="InterPro" id="IPR001750">
    <property type="entry name" value="ND/Mrp_TM"/>
</dbReference>
<keyword evidence="6 8" id="KW-0472">Membrane</keyword>
<dbReference type="AlphaFoldDB" id="A0A0H3M462"/>
<reference evidence="10 11" key="1">
    <citation type="journal article" date="2004" name="Proc. Natl. Acad. Sci. U.S.A.">
        <title>The louse-borne human pathogen Bartonella quintana is a genomic derivative of the zoonotic agent Bartonella henselae.</title>
        <authorList>
            <person name="Alsmark U.C.M."/>
            <person name="Frank A.C."/>
            <person name="Karlberg E.O."/>
            <person name="Legault B.-A."/>
            <person name="Ardell D.H."/>
            <person name="Canbaeck B."/>
            <person name="Eriksson A.-S."/>
            <person name="Naeslund A.K."/>
            <person name="Handley S.A."/>
            <person name="Huvet M."/>
            <person name="La Scola B."/>
            <person name="Holmberg M."/>
            <person name="Andersson S.G.E."/>
        </authorList>
    </citation>
    <scope>NUCLEOTIDE SEQUENCE [LARGE SCALE GENOMIC DNA]</scope>
    <source>
        <strain evidence="10 11">Toulouse</strain>
    </source>
</reference>
<sequence>MKIGVHHLLILPILLPLITGALLLFYDERRSKLKSLISLFSAGLLVVIAVLLIIRTLKIAPALDVYRLGNWPSSFGIVLVLDRLSAMMLLLSSLLITAALVFARAHWYKAGPHFQSLMQFFMVGINGAFLTGDLFNLFVFFEVMLTASYGLALHGFGQSRVRAGLHYVVVNLVASLLFLVGTALIYGVVGTLNMADLAIKIKHIAAEDIVLFEIGAAFLGIAFLLKAGMWPLNFWLMPTYSVAVAPVGASFALLSKVGIYIILRLTLLWFGPESGYFSHFGHAILFYGGLATLAFGFIGVLASQVLVRLAAYSVLVSSGTLLATIGIGNIALIAGALFYIVSSTLALGAFFLLVELVERCQDIAANVLTVTMEVYGDDEDEEEDEVGTYFPVTLAILGACFGICAILIIGLPPFSGFFAKFMMFMAVLNHSKEDFSASLPVYHDWLFVFFVIMSGFATLIAMTRIGVRTFWVSLEGRVPRVQVIEFAPIAVLLSLCFLITIVAGPVSHYMYETAKTLYEPQNYIGSVLDDFFLEKREMSR</sequence>
<evidence type="ECO:0000313" key="11">
    <source>
        <dbReference type="Proteomes" id="UP000000597"/>
    </source>
</evidence>
<proteinExistence type="inferred from homology"/>
<feature type="transmembrane region" description="Helical" evidence="8">
    <location>
        <begin position="336"/>
        <end position="354"/>
    </location>
</feature>
<evidence type="ECO:0000256" key="5">
    <source>
        <dbReference type="ARBA" id="ARBA00022989"/>
    </source>
</evidence>
<dbReference type="eggNOG" id="COG0651">
    <property type="taxonomic scope" value="Bacteria"/>
</dbReference>
<dbReference type="KEGG" id="bqu:BQ13340"/>
<evidence type="ECO:0000256" key="4">
    <source>
        <dbReference type="ARBA" id="ARBA00022692"/>
    </source>
</evidence>
<feature type="transmembrane region" description="Helical" evidence="8">
    <location>
        <begin position="114"/>
        <end position="131"/>
    </location>
</feature>
<feature type="transmembrane region" description="Helical" evidence="8">
    <location>
        <begin position="37"/>
        <end position="57"/>
    </location>
</feature>
<feature type="transmembrane region" description="Helical" evidence="8">
    <location>
        <begin position="309"/>
        <end position="330"/>
    </location>
</feature>
<feature type="transmembrane region" description="Helical" evidence="8">
    <location>
        <begin position="283"/>
        <end position="302"/>
    </location>
</feature>
<feature type="transmembrane region" description="Helical" evidence="8">
    <location>
        <begin position="486"/>
        <end position="511"/>
    </location>
</feature>
<name>A0A0H3M462_BARQU</name>
<evidence type="ECO:0000256" key="6">
    <source>
        <dbReference type="ARBA" id="ARBA00023136"/>
    </source>
</evidence>
<feature type="transmembrane region" description="Helical" evidence="8">
    <location>
        <begin position="6"/>
        <end position="25"/>
    </location>
</feature>
<dbReference type="OrthoDB" id="9768329at2"/>
<comment type="subcellular location">
    <subcellularLocation>
        <location evidence="1">Cell membrane</location>
        <topology evidence="1">Multi-pass membrane protein</topology>
    </subcellularLocation>
    <subcellularLocation>
        <location evidence="7">Membrane</location>
        <topology evidence="7">Multi-pass membrane protein</topology>
    </subcellularLocation>
</comment>
<dbReference type="Proteomes" id="UP000000597">
    <property type="component" value="Chromosome"/>
</dbReference>
<evidence type="ECO:0000256" key="2">
    <source>
        <dbReference type="ARBA" id="ARBA00005346"/>
    </source>
</evidence>
<gene>
    <name evidence="10" type="primary">phaD</name>
    <name evidence="10" type="ordered locus">BQ13340</name>
</gene>
<organism evidence="10 11">
    <name type="scientific">Bartonella quintana (strain Toulouse)</name>
    <name type="common">Rochalimaea quintana</name>
    <dbReference type="NCBI Taxonomy" id="283165"/>
    <lineage>
        <taxon>Bacteria</taxon>
        <taxon>Pseudomonadati</taxon>
        <taxon>Pseudomonadota</taxon>
        <taxon>Alphaproteobacteria</taxon>
        <taxon>Hyphomicrobiales</taxon>
        <taxon>Bartonellaceae</taxon>
        <taxon>Bartonella</taxon>
    </lineage>
</organism>
<feature type="transmembrane region" description="Helical" evidence="8">
    <location>
        <begin position="445"/>
        <end position="465"/>
    </location>
</feature>
<feature type="domain" description="NADH:quinone oxidoreductase/Mrp antiporter transmembrane" evidence="9">
    <location>
        <begin position="132"/>
        <end position="431"/>
    </location>
</feature>
<keyword evidence="3" id="KW-1003">Cell membrane</keyword>
<dbReference type="EMBL" id="BX897700">
    <property type="protein sequence ID" value="CAF26792.1"/>
    <property type="molecule type" value="Genomic_DNA"/>
</dbReference>
<dbReference type="PANTHER" id="PTHR42703:SF1">
    <property type="entry name" value="NA(+)_H(+) ANTIPORTER SUBUNIT D1"/>
    <property type="match status" value="1"/>
</dbReference>